<gene>
    <name evidence="1" type="ORF">O3303_06490</name>
</gene>
<accession>A0ABY7LWB0</accession>
<evidence type="ECO:0000313" key="1">
    <source>
        <dbReference type="EMBL" id="WBA43208.1"/>
    </source>
</evidence>
<dbReference type="SUPFAM" id="SSF140736">
    <property type="entry name" value="Rv1873-like"/>
    <property type="match status" value="1"/>
</dbReference>
<dbReference type="InterPro" id="IPR036287">
    <property type="entry name" value="Rv1873-like_sf"/>
</dbReference>
<sequence>MKLKSSMTLFAALDGANPIFQQVLETFFGGAPDDKTLLILRRHP</sequence>
<dbReference type="Pfam" id="PF08837">
    <property type="entry name" value="DUF1810"/>
    <property type="match status" value="1"/>
</dbReference>
<dbReference type="Gene3D" id="1.25.40.380">
    <property type="entry name" value="Protein of unknown function DUF1810"/>
    <property type="match status" value="1"/>
</dbReference>
<proteinExistence type="predicted"/>
<organism evidence="1 2">
    <name type="scientific">Hymenobacter canadensis</name>
    <dbReference type="NCBI Taxonomy" id="2999067"/>
    <lineage>
        <taxon>Bacteria</taxon>
        <taxon>Pseudomonadati</taxon>
        <taxon>Bacteroidota</taxon>
        <taxon>Cytophagia</taxon>
        <taxon>Cytophagales</taxon>
        <taxon>Hymenobacteraceae</taxon>
        <taxon>Hymenobacter</taxon>
    </lineage>
</organism>
<protein>
    <submittedName>
        <fullName evidence="1">DUF1810 family protein</fullName>
    </submittedName>
</protein>
<evidence type="ECO:0000313" key="2">
    <source>
        <dbReference type="Proteomes" id="UP001211005"/>
    </source>
</evidence>
<dbReference type="InterPro" id="IPR014937">
    <property type="entry name" value="DUF1810"/>
</dbReference>
<dbReference type="RefSeq" id="WP_269561252.1">
    <property type="nucleotide sequence ID" value="NZ_CP114767.1"/>
</dbReference>
<dbReference type="EMBL" id="CP114767">
    <property type="protein sequence ID" value="WBA43208.1"/>
    <property type="molecule type" value="Genomic_DNA"/>
</dbReference>
<reference evidence="1 2" key="1">
    <citation type="submission" date="2022-12" db="EMBL/GenBank/DDBJ databases">
        <title>Hymenobacter canadensis sp. nov. isolated from lake water of the Cambridge Bay, Canada.</title>
        <authorList>
            <person name="Kim W.H."/>
            <person name="Lee Y.M."/>
        </authorList>
    </citation>
    <scope>NUCLEOTIDE SEQUENCE [LARGE SCALE GENOMIC DNA]</scope>
    <source>
        <strain evidence="1 2">PAMC 29467</strain>
    </source>
</reference>
<keyword evidence="2" id="KW-1185">Reference proteome</keyword>
<name>A0ABY7LWB0_9BACT</name>
<dbReference type="Proteomes" id="UP001211005">
    <property type="component" value="Chromosome"/>
</dbReference>